<dbReference type="GO" id="GO:0005886">
    <property type="term" value="C:plasma membrane"/>
    <property type="evidence" value="ECO:0007669"/>
    <property type="project" value="UniProtKB-SubCell"/>
</dbReference>
<name>A0A381Q776_9ZZZZ</name>
<comment type="subcellular location">
    <subcellularLocation>
        <location evidence="1">Cell membrane</location>
        <topology evidence="1">Multi-pass membrane protein</topology>
    </subcellularLocation>
</comment>
<dbReference type="InterPro" id="IPR002781">
    <property type="entry name" value="TM_pro_TauE-like"/>
</dbReference>
<dbReference type="PANTHER" id="PTHR30269:SF37">
    <property type="entry name" value="MEMBRANE TRANSPORTER PROTEIN"/>
    <property type="match status" value="1"/>
</dbReference>
<organism evidence="8">
    <name type="scientific">marine metagenome</name>
    <dbReference type="NCBI Taxonomy" id="408172"/>
    <lineage>
        <taxon>unclassified sequences</taxon>
        <taxon>metagenomes</taxon>
        <taxon>ecological metagenomes</taxon>
    </lineage>
</organism>
<evidence type="ECO:0000256" key="1">
    <source>
        <dbReference type="ARBA" id="ARBA00004651"/>
    </source>
</evidence>
<keyword evidence="6 7" id="KW-0472">Membrane</keyword>
<dbReference type="InterPro" id="IPR052017">
    <property type="entry name" value="TSUP"/>
</dbReference>
<accession>A0A381Q776</accession>
<dbReference type="Pfam" id="PF01925">
    <property type="entry name" value="TauE"/>
    <property type="match status" value="1"/>
</dbReference>
<evidence type="ECO:0000256" key="6">
    <source>
        <dbReference type="ARBA" id="ARBA00023136"/>
    </source>
</evidence>
<feature type="transmembrane region" description="Helical" evidence="7">
    <location>
        <begin position="179"/>
        <end position="196"/>
    </location>
</feature>
<reference evidence="8" key="1">
    <citation type="submission" date="2018-05" db="EMBL/GenBank/DDBJ databases">
        <authorList>
            <person name="Lanie J.A."/>
            <person name="Ng W.-L."/>
            <person name="Kazmierczak K.M."/>
            <person name="Andrzejewski T.M."/>
            <person name="Davidsen T.M."/>
            <person name="Wayne K.J."/>
            <person name="Tettelin H."/>
            <person name="Glass J.I."/>
            <person name="Rusch D."/>
            <person name="Podicherti R."/>
            <person name="Tsui H.-C.T."/>
            <person name="Winkler M.E."/>
        </authorList>
    </citation>
    <scope>NUCLEOTIDE SEQUENCE</scope>
</reference>
<feature type="transmembrane region" description="Helical" evidence="7">
    <location>
        <begin position="208"/>
        <end position="225"/>
    </location>
</feature>
<dbReference type="EMBL" id="UINC01001236">
    <property type="protein sequence ID" value="SUZ75171.1"/>
    <property type="molecule type" value="Genomic_DNA"/>
</dbReference>
<evidence type="ECO:0000256" key="2">
    <source>
        <dbReference type="ARBA" id="ARBA00022448"/>
    </source>
</evidence>
<feature type="transmembrane region" description="Helical" evidence="7">
    <location>
        <begin position="12"/>
        <end position="37"/>
    </location>
</feature>
<feature type="non-terminal residue" evidence="8">
    <location>
        <position position="1"/>
    </location>
</feature>
<evidence type="ECO:0000256" key="3">
    <source>
        <dbReference type="ARBA" id="ARBA00022475"/>
    </source>
</evidence>
<evidence type="ECO:0000256" key="4">
    <source>
        <dbReference type="ARBA" id="ARBA00022692"/>
    </source>
</evidence>
<feature type="transmembrane region" description="Helical" evidence="7">
    <location>
        <begin position="83"/>
        <end position="105"/>
    </location>
</feature>
<keyword evidence="4 7" id="KW-0812">Transmembrane</keyword>
<sequence>VVAGAVAQASGGFGITLIAAPVLVAVEPAFLPLPMMIGGMTVGLRHLVRERSGIEWSYLSRCLVGMPIGVALGHLATGTLSESGLKVAVGALIVLAVVLVAVGWAPRRGRWTAPVCGLLVAFGTRVAALPGPPFVILHHDRPPSMIRPNLSALNLVNLVVIVTIMATTGQVAAADLGRGALVAGSAAIGLVVAPPVRRWVDRRWFRPLVLGLAGLGGLAVVVGEVV</sequence>
<evidence type="ECO:0000313" key="8">
    <source>
        <dbReference type="EMBL" id="SUZ75171.1"/>
    </source>
</evidence>
<keyword evidence="3" id="KW-1003">Cell membrane</keyword>
<evidence type="ECO:0000256" key="7">
    <source>
        <dbReference type="SAM" id="Phobius"/>
    </source>
</evidence>
<dbReference type="PANTHER" id="PTHR30269">
    <property type="entry name" value="TRANSMEMBRANE PROTEIN YFCA"/>
    <property type="match status" value="1"/>
</dbReference>
<keyword evidence="2" id="KW-0813">Transport</keyword>
<evidence type="ECO:0000256" key="5">
    <source>
        <dbReference type="ARBA" id="ARBA00022989"/>
    </source>
</evidence>
<evidence type="ECO:0008006" key="9">
    <source>
        <dbReference type="Google" id="ProtNLM"/>
    </source>
</evidence>
<protein>
    <recommendedName>
        <fullName evidence="9">Membrane transporter protein</fullName>
    </recommendedName>
</protein>
<feature type="transmembrane region" description="Helical" evidence="7">
    <location>
        <begin position="152"/>
        <end position="173"/>
    </location>
</feature>
<dbReference type="AlphaFoldDB" id="A0A381Q776"/>
<gene>
    <name evidence="8" type="ORF">METZ01_LOCUS28025</name>
</gene>
<keyword evidence="5 7" id="KW-1133">Transmembrane helix</keyword>
<proteinExistence type="predicted"/>
<feature type="transmembrane region" description="Helical" evidence="7">
    <location>
        <begin position="58"/>
        <end position="77"/>
    </location>
</feature>